<evidence type="ECO:0000313" key="3">
    <source>
        <dbReference type="EMBL" id="VDO18653.1"/>
    </source>
</evidence>
<reference evidence="3 4" key="1">
    <citation type="submission" date="2018-11" db="EMBL/GenBank/DDBJ databases">
        <authorList>
            <consortium name="Pathogen Informatics"/>
        </authorList>
    </citation>
    <scope>NUCLEOTIDE SEQUENCE [LARGE SCALE GENOMIC DNA]</scope>
</reference>
<evidence type="ECO:0000313" key="4">
    <source>
        <dbReference type="Proteomes" id="UP000050761"/>
    </source>
</evidence>
<dbReference type="AlphaFoldDB" id="A0A183F2C8"/>
<evidence type="ECO:0000313" key="5">
    <source>
        <dbReference type="WBParaSite" id="HPBE_0000027001-mRNA-1"/>
    </source>
</evidence>
<reference evidence="5" key="2">
    <citation type="submission" date="2019-09" db="UniProtKB">
        <authorList>
            <consortium name="WormBaseParasite"/>
        </authorList>
    </citation>
    <scope>IDENTIFICATION</scope>
</reference>
<feature type="transmembrane region" description="Helical" evidence="2">
    <location>
        <begin position="6"/>
        <end position="29"/>
    </location>
</feature>
<keyword evidence="4" id="KW-1185">Reference proteome</keyword>
<keyword evidence="2" id="KW-0472">Membrane</keyword>
<dbReference type="WBParaSite" id="HPBE_0000027001-mRNA-1">
    <property type="protein sequence ID" value="HPBE_0000027001-mRNA-1"/>
    <property type="gene ID" value="HPBE_0000027001"/>
</dbReference>
<gene>
    <name evidence="3" type="ORF">HPBE_LOCUS271</name>
</gene>
<organism evidence="4 5">
    <name type="scientific">Heligmosomoides polygyrus</name>
    <name type="common">Parasitic roundworm</name>
    <dbReference type="NCBI Taxonomy" id="6339"/>
    <lineage>
        <taxon>Eukaryota</taxon>
        <taxon>Metazoa</taxon>
        <taxon>Ecdysozoa</taxon>
        <taxon>Nematoda</taxon>
        <taxon>Chromadorea</taxon>
        <taxon>Rhabditida</taxon>
        <taxon>Rhabditina</taxon>
        <taxon>Rhabditomorpha</taxon>
        <taxon>Strongyloidea</taxon>
        <taxon>Heligmosomidae</taxon>
        <taxon>Heligmosomoides</taxon>
    </lineage>
</organism>
<dbReference type="OrthoDB" id="5874332at2759"/>
<keyword evidence="2" id="KW-1133">Transmembrane helix</keyword>
<evidence type="ECO:0000256" key="1">
    <source>
        <dbReference type="SAM" id="MobiDB-lite"/>
    </source>
</evidence>
<feature type="compositionally biased region" description="Basic and acidic residues" evidence="1">
    <location>
        <begin position="170"/>
        <end position="186"/>
    </location>
</feature>
<dbReference type="Proteomes" id="UP000050761">
    <property type="component" value="Unassembled WGS sequence"/>
</dbReference>
<evidence type="ECO:0000256" key="2">
    <source>
        <dbReference type="SAM" id="Phobius"/>
    </source>
</evidence>
<accession>A0A183F2C8</accession>
<proteinExistence type="predicted"/>
<keyword evidence="2" id="KW-0812">Transmembrane</keyword>
<name>A0A183F2C8_HELPZ</name>
<dbReference type="EMBL" id="UZAH01000172">
    <property type="protein sequence ID" value="VDO18653.1"/>
    <property type="molecule type" value="Genomic_DNA"/>
</dbReference>
<sequence length="209" mass="23443">MGGETWTLQYTITTVWLLLVVDGFIFTSFSTSESSTTVKGVNFTDNRGISLYFRDKIPVRRTADRCTCPVEPYCPSKVLQLDTLMKRAGSYCSPGRSANIENVFHSNASNGSSLTANETHIAVAELPEANRRLDNFKDEFNKNAHEGTLDFKGFLRFVNPRGGRSAQKRVPHEKTHSHEHVKDKETSSSSSSSDSEPEHHAHHEHHHKS</sequence>
<accession>A0A3P7UD58</accession>
<protein>
    <submittedName>
        <fullName evidence="5">TNFR-Cys domain-containing protein</fullName>
    </submittedName>
</protein>
<feature type="region of interest" description="Disordered" evidence="1">
    <location>
        <begin position="162"/>
        <end position="209"/>
    </location>
</feature>